<dbReference type="EMBL" id="CP009788">
    <property type="protein sequence ID" value="AJE02077.1"/>
    <property type="molecule type" value="Genomic_DNA"/>
</dbReference>
<accession>A0A0B5B6B0</accession>
<dbReference type="KEGG" id="gpi:GPICK_00615"/>
<dbReference type="RefSeq" id="WP_039739584.1">
    <property type="nucleotide sequence ID" value="NZ_CP009788.1"/>
</dbReference>
<organism evidence="1 2">
    <name type="scientific">Geobacter pickeringii</name>
    <dbReference type="NCBI Taxonomy" id="345632"/>
    <lineage>
        <taxon>Bacteria</taxon>
        <taxon>Pseudomonadati</taxon>
        <taxon>Thermodesulfobacteriota</taxon>
        <taxon>Desulfuromonadia</taxon>
        <taxon>Geobacterales</taxon>
        <taxon>Geobacteraceae</taxon>
        <taxon>Geobacter</taxon>
    </lineage>
</organism>
<dbReference type="STRING" id="345632.GPICK_00615"/>
<name>A0A0B5B6B0_9BACT</name>
<sequence length="266" mass="29037">MTPESSANSAPLDRELSLRLHHALTCGKEELFQVMLDPVMEVLGASLRNPSLDENHLLALLGRRDLTEELLRTLSRHDTVAESHQLKVALLHNPGTPATVSLPFLPHLYLFELVALAELPGTTPDQRLAAERAIIQRLPTTPLGNRITLARRATATVLDALMKEGDVRVVEPCLGNPRLKEASVFQLVASPRASGESITAVARNPRWGNRPNLKGAILKNPGTPLPLFGSLLPGAPVHELRDLAASGRLTGERKRLVAEELRRRGL</sequence>
<reference evidence="1 2" key="1">
    <citation type="journal article" date="2015" name="Genome Announc.">
        <title>Complete Genome of Geobacter pickeringii G13T, a Metal-Reducing Isolate from Sedimentary Kaolin Deposits.</title>
        <authorList>
            <person name="Badalamenti J.P."/>
            <person name="Bond D.R."/>
        </authorList>
    </citation>
    <scope>NUCLEOTIDE SEQUENCE [LARGE SCALE GENOMIC DNA]</scope>
    <source>
        <strain evidence="1 2">G13</strain>
    </source>
</reference>
<dbReference type="HOGENOM" id="CLU_1041152_0_0_7"/>
<gene>
    <name evidence="1" type="ORF">GPICK_00615</name>
</gene>
<dbReference type="AlphaFoldDB" id="A0A0B5B6B0"/>
<dbReference type="OrthoDB" id="5387108at2"/>
<keyword evidence="2" id="KW-1185">Reference proteome</keyword>
<evidence type="ECO:0000313" key="2">
    <source>
        <dbReference type="Proteomes" id="UP000057609"/>
    </source>
</evidence>
<evidence type="ECO:0000313" key="1">
    <source>
        <dbReference type="EMBL" id="AJE02077.1"/>
    </source>
</evidence>
<dbReference type="Proteomes" id="UP000057609">
    <property type="component" value="Chromosome"/>
</dbReference>
<protein>
    <submittedName>
        <fullName evidence="1">Uncharacterized protein</fullName>
    </submittedName>
</protein>
<proteinExistence type="predicted"/>